<dbReference type="Gene3D" id="3.60.21.10">
    <property type="match status" value="1"/>
</dbReference>
<dbReference type="PANTHER" id="PTHR39323:SF1">
    <property type="entry name" value="BLR1149 PROTEIN"/>
    <property type="match status" value="1"/>
</dbReference>
<dbReference type="GO" id="GO:0016787">
    <property type="term" value="F:hydrolase activity"/>
    <property type="evidence" value="ECO:0007669"/>
    <property type="project" value="InterPro"/>
</dbReference>
<evidence type="ECO:0000259" key="1">
    <source>
        <dbReference type="Pfam" id="PF00149"/>
    </source>
</evidence>
<dbReference type="NCBIfam" id="TIGR04123">
    <property type="entry name" value="P_estr_lig_assc"/>
    <property type="match status" value="1"/>
</dbReference>
<protein>
    <submittedName>
        <fullName evidence="2">Metallophosphoesterase</fullName>
    </submittedName>
</protein>
<dbReference type="STRING" id="649349.Lbys_0724"/>
<reference key="1">
    <citation type="submission" date="2010-11" db="EMBL/GenBank/DDBJ databases">
        <title>The complete genome of Leadbetterella byssophila DSM 17132.</title>
        <authorList>
            <consortium name="US DOE Joint Genome Institute (JGI-PGF)"/>
            <person name="Lucas S."/>
            <person name="Copeland A."/>
            <person name="Lapidus A."/>
            <person name="Glavina del Rio T."/>
            <person name="Dalin E."/>
            <person name="Tice H."/>
            <person name="Bruce D."/>
            <person name="Goodwin L."/>
            <person name="Pitluck S."/>
            <person name="Kyrpides N."/>
            <person name="Mavromatis K."/>
            <person name="Ivanova N."/>
            <person name="Teshima H."/>
            <person name="Brettin T."/>
            <person name="Detter J.C."/>
            <person name="Han C."/>
            <person name="Tapia R."/>
            <person name="Land M."/>
            <person name="Hauser L."/>
            <person name="Markowitz V."/>
            <person name="Cheng J.-F."/>
            <person name="Hugenholtz P."/>
            <person name="Woyke T."/>
            <person name="Wu D."/>
            <person name="Tindall B."/>
            <person name="Pomrenke H.G."/>
            <person name="Brambilla E."/>
            <person name="Klenk H.-P."/>
            <person name="Eisen J.A."/>
        </authorList>
    </citation>
    <scope>NUCLEOTIDE SEQUENCE [LARGE SCALE GENOMIC DNA]</scope>
    <source>
        <strain>DSM 17132</strain>
    </source>
</reference>
<dbReference type="InterPro" id="IPR024173">
    <property type="entry name" value="Pesterase_MJ0037-like"/>
</dbReference>
<sequence length="211" mass="24347">MKEIELLIRGEKIILTNDRALYWPDTHTLILSDLHLGKSAHFRKHGIAVPQAVNQKDLQRLNRLFSRYETRRILVVGDLIHAGINSDLGYFKEWMDPAHQWILVKGNHDRMSNDLFQSIGVSVVVNEWKEGPFLFTHEMEMDPNYFCIAGHLHPGKEVQIGLKRSMSFPTFVINDGALILPAYSEFTGLDCKEHLKKASYYVLVNDELLKF</sequence>
<dbReference type="HOGENOM" id="CLU_075478_1_0_10"/>
<dbReference type="Proteomes" id="UP000007435">
    <property type="component" value="Chromosome"/>
</dbReference>
<accession>E4RZE6</accession>
<proteinExistence type="predicted"/>
<dbReference type="OrthoDB" id="9795838at2"/>
<dbReference type="AlphaFoldDB" id="E4RZE6"/>
<dbReference type="RefSeq" id="WP_013407537.1">
    <property type="nucleotide sequence ID" value="NC_014655.1"/>
</dbReference>
<dbReference type="KEGG" id="lby:Lbys_0724"/>
<dbReference type="InterPro" id="IPR029052">
    <property type="entry name" value="Metallo-depent_PP-like"/>
</dbReference>
<dbReference type="Pfam" id="PF00149">
    <property type="entry name" value="Metallophos"/>
    <property type="match status" value="1"/>
</dbReference>
<feature type="domain" description="Calcineurin-like phosphoesterase" evidence="1">
    <location>
        <begin position="28"/>
        <end position="156"/>
    </location>
</feature>
<dbReference type="SUPFAM" id="SSF56300">
    <property type="entry name" value="Metallo-dependent phosphatases"/>
    <property type="match status" value="1"/>
</dbReference>
<organism evidence="2 3">
    <name type="scientific">Leadbetterella byssophila (strain DSM 17132 / JCM 16389 / KACC 11308 / NBRC 106382 / 4M15)</name>
    <dbReference type="NCBI Taxonomy" id="649349"/>
    <lineage>
        <taxon>Bacteria</taxon>
        <taxon>Pseudomonadati</taxon>
        <taxon>Bacteroidota</taxon>
        <taxon>Cytophagia</taxon>
        <taxon>Cytophagales</taxon>
        <taxon>Leadbetterellaceae</taxon>
        <taxon>Leadbetterella</taxon>
    </lineage>
</organism>
<keyword evidence="3" id="KW-1185">Reference proteome</keyword>
<dbReference type="EMBL" id="CP002305">
    <property type="protein sequence ID" value="ADQ16485.1"/>
    <property type="molecule type" value="Genomic_DNA"/>
</dbReference>
<evidence type="ECO:0000313" key="3">
    <source>
        <dbReference type="Proteomes" id="UP000007435"/>
    </source>
</evidence>
<dbReference type="eggNOG" id="COG1407">
    <property type="taxonomic scope" value="Bacteria"/>
</dbReference>
<gene>
    <name evidence="2" type="ordered locus">Lbys_0724</name>
</gene>
<reference evidence="2 3" key="2">
    <citation type="journal article" date="2011" name="Stand. Genomic Sci.">
        <title>Complete genome sequence of Leadbetterella byssophila type strain (4M15).</title>
        <authorList>
            <person name="Abt B."/>
            <person name="Teshima H."/>
            <person name="Lucas S."/>
            <person name="Lapidus A."/>
            <person name="Del Rio T.G."/>
            <person name="Nolan M."/>
            <person name="Tice H."/>
            <person name="Cheng J.F."/>
            <person name="Pitluck S."/>
            <person name="Liolios K."/>
            <person name="Pagani I."/>
            <person name="Ivanova N."/>
            <person name="Mavromatis K."/>
            <person name="Pati A."/>
            <person name="Tapia R."/>
            <person name="Han C."/>
            <person name="Goodwin L."/>
            <person name="Chen A."/>
            <person name="Palaniappan K."/>
            <person name="Land M."/>
            <person name="Hauser L."/>
            <person name="Chang Y.J."/>
            <person name="Jeffries C.D."/>
            <person name="Rohde M."/>
            <person name="Goker M."/>
            <person name="Tindall B.J."/>
            <person name="Detter J.C."/>
            <person name="Woyke T."/>
            <person name="Bristow J."/>
            <person name="Eisen J.A."/>
            <person name="Markowitz V."/>
            <person name="Hugenholtz P."/>
            <person name="Klenk H.P."/>
            <person name="Kyrpides N.C."/>
        </authorList>
    </citation>
    <scope>NUCLEOTIDE SEQUENCE [LARGE SCALE GENOMIC DNA]</scope>
    <source>
        <strain evidence="3">DSM 17132 / JCM 16389 / KACC 11308 / NBRC 106382 / 4M15</strain>
    </source>
</reference>
<name>E4RZE6_LEAB4</name>
<dbReference type="PIRSF" id="PIRSF000887">
    <property type="entry name" value="Pesterase_MJ0037"/>
    <property type="match status" value="1"/>
</dbReference>
<dbReference type="InterPro" id="IPR026336">
    <property type="entry name" value="PdeM-like"/>
</dbReference>
<dbReference type="InterPro" id="IPR004843">
    <property type="entry name" value="Calcineurin-like_PHP"/>
</dbReference>
<evidence type="ECO:0000313" key="2">
    <source>
        <dbReference type="EMBL" id="ADQ16485.1"/>
    </source>
</evidence>
<dbReference type="PANTHER" id="PTHR39323">
    <property type="entry name" value="BLR1149 PROTEIN"/>
    <property type="match status" value="1"/>
</dbReference>